<reference evidence="1 2" key="1">
    <citation type="submission" date="2017-03" db="EMBL/GenBank/DDBJ databases">
        <title>Widespread Adenine N6-methylation of Active Genes in Fungi.</title>
        <authorList>
            <consortium name="DOE Joint Genome Institute"/>
            <person name="Mondo S.J."/>
            <person name="Dannebaum R.O."/>
            <person name="Kuo R.C."/>
            <person name="Louie K.B."/>
            <person name="Bewick A.J."/>
            <person name="Labutti K."/>
            <person name="Haridas S."/>
            <person name="Kuo A."/>
            <person name="Salamov A."/>
            <person name="Ahrendt S.R."/>
            <person name="Lau R."/>
            <person name="Bowen B.P."/>
            <person name="Lipzen A."/>
            <person name="Sullivan W."/>
            <person name="Andreopoulos W.B."/>
            <person name="Clum A."/>
            <person name="Lindquist E."/>
            <person name="Daum C."/>
            <person name="Northen T.R."/>
            <person name="Ramamoorthy G."/>
            <person name="Schmitz R.J."/>
            <person name="Gryganskyi A."/>
            <person name="Culley D."/>
            <person name="Magnuson J."/>
            <person name="James T.Y."/>
            <person name="O'Malley M.A."/>
            <person name="Stajich J.E."/>
            <person name="Spatafora J.W."/>
            <person name="Visel A."/>
            <person name="Grigoriev I.V."/>
        </authorList>
    </citation>
    <scope>NUCLEOTIDE SEQUENCE [LARGE SCALE GENOMIC DNA]</scope>
    <source>
        <strain evidence="1 2">NRRL Y-17943</strain>
    </source>
</reference>
<gene>
    <name evidence="1" type="ORF">BD324DRAFT_638975</name>
</gene>
<sequence>MYWYLSFLRPPPKSVSVTEDCIQITPQIANDLRTELRYVPTDIGYVWQRVQPASSQDDALEHLTTWTPPQSTYKTLSVPLPTDVKPGQSWRLGLETMNPDGPNVPSLASFACPNPPIVPVWSAPIQFIQGAAPAVKQDRIQREWMIAEDTLRVIEQTSFDLDKKIWDSGLALSAWLWYHLIDHADRLPNDDGEKLLSRLRDPEDRTILELGGGTGLVSHVLRQAFDKLGCPIVTTDLDTAIPLMEENIALNRTRGQGPIKAQILNWDEPLPSLQDPWPSIIIAADVTYNTASFPSLLRTLCSLMKPTSAVEAPMLLLAYKERDPGERELWEMLRKEGIRMTNVDVIQGAEEEGVVELWVGSVESP</sequence>
<dbReference type="Pfam" id="PF10294">
    <property type="entry name" value="Methyltransf_16"/>
    <property type="match status" value="1"/>
</dbReference>
<dbReference type="InParanoid" id="A0A1Y1U962"/>
<dbReference type="GO" id="GO:0032259">
    <property type="term" value="P:methylation"/>
    <property type="evidence" value="ECO:0007669"/>
    <property type="project" value="UniProtKB-KW"/>
</dbReference>
<dbReference type="EMBL" id="NBSH01000018">
    <property type="protein sequence ID" value="ORX33635.1"/>
    <property type="molecule type" value="Genomic_DNA"/>
</dbReference>
<dbReference type="AlphaFoldDB" id="A0A1Y1U962"/>
<dbReference type="PANTHER" id="PTHR14614:SF162">
    <property type="entry name" value="EXPRESSED PROTEIN"/>
    <property type="match status" value="1"/>
</dbReference>
<evidence type="ECO:0000313" key="1">
    <source>
        <dbReference type="EMBL" id="ORX33635.1"/>
    </source>
</evidence>
<dbReference type="RefSeq" id="XP_021867945.1">
    <property type="nucleotide sequence ID" value="XM_022017180.1"/>
</dbReference>
<comment type="caution">
    <text evidence="1">The sequence shown here is derived from an EMBL/GenBank/DDBJ whole genome shotgun (WGS) entry which is preliminary data.</text>
</comment>
<dbReference type="PANTHER" id="PTHR14614">
    <property type="entry name" value="HEPATOCELLULAR CARCINOMA-ASSOCIATED ANTIGEN"/>
    <property type="match status" value="1"/>
</dbReference>
<accession>A0A1Y1U962</accession>
<dbReference type="GO" id="GO:0005634">
    <property type="term" value="C:nucleus"/>
    <property type="evidence" value="ECO:0007669"/>
    <property type="project" value="TreeGrafter"/>
</dbReference>
<keyword evidence="1" id="KW-0808">Transferase</keyword>
<protein>
    <submittedName>
        <fullName evidence="1">Putative methyltransferase-domain-containing protein</fullName>
    </submittedName>
</protein>
<dbReference type="SUPFAM" id="SSF53335">
    <property type="entry name" value="S-adenosyl-L-methionine-dependent methyltransferases"/>
    <property type="match status" value="1"/>
</dbReference>
<dbReference type="OrthoDB" id="413520at2759"/>
<dbReference type="GeneID" id="33558989"/>
<evidence type="ECO:0000313" key="2">
    <source>
        <dbReference type="Proteomes" id="UP000193218"/>
    </source>
</evidence>
<organism evidence="1 2">
    <name type="scientific">Kockovaella imperatae</name>
    <dbReference type="NCBI Taxonomy" id="4999"/>
    <lineage>
        <taxon>Eukaryota</taxon>
        <taxon>Fungi</taxon>
        <taxon>Dikarya</taxon>
        <taxon>Basidiomycota</taxon>
        <taxon>Agaricomycotina</taxon>
        <taxon>Tremellomycetes</taxon>
        <taxon>Tremellales</taxon>
        <taxon>Cuniculitremaceae</taxon>
        <taxon>Kockovaella</taxon>
    </lineage>
</organism>
<dbReference type="InterPro" id="IPR019410">
    <property type="entry name" value="Methyltransf_16"/>
</dbReference>
<name>A0A1Y1U962_9TREE</name>
<dbReference type="STRING" id="4999.A0A1Y1U962"/>
<keyword evidence="1" id="KW-0489">Methyltransferase</keyword>
<dbReference type="GO" id="GO:0008757">
    <property type="term" value="F:S-adenosylmethionine-dependent methyltransferase activity"/>
    <property type="evidence" value="ECO:0007669"/>
    <property type="project" value="UniProtKB-ARBA"/>
</dbReference>
<dbReference type="Proteomes" id="UP000193218">
    <property type="component" value="Unassembled WGS sequence"/>
</dbReference>
<keyword evidence="2" id="KW-1185">Reference proteome</keyword>
<dbReference type="GO" id="GO:0005737">
    <property type="term" value="C:cytoplasm"/>
    <property type="evidence" value="ECO:0007669"/>
    <property type="project" value="TreeGrafter"/>
</dbReference>
<dbReference type="InterPro" id="IPR029063">
    <property type="entry name" value="SAM-dependent_MTases_sf"/>
</dbReference>
<dbReference type="Gene3D" id="3.40.50.150">
    <property type="entry name" value="Vaccinia Virus protein VP39"/>
    <property type="match status" value="1"/>
</dbReference>
<proteinExistence type="predicted"/>